<evidence type="ECO:0000259" key="1">
    <source>
        <dbReference type="Pfam" id="PF10502"/>
    </source>
</evidence>
<name>A0ABU8KJH7_9HYPH</name>
<sequence>MMRSPIVLVTALATVGALCPVLEPVPPKFVWNASASAPIGLYRIDARGPFGAGDLVAVEPPETLATFLADRGYLPMHVLLLKHILAVPGQTVCRNKLTISIDGGAVGVALEQDRVARGLPTWQGCRRIPVDAVFLMNRQVRDSLDGRYFGLISTDHIIGRAVPLWTDEQGDGRFQWRASAR</sequence>
<keyword evidence="3" id="KW-1185">Reference proteome</keyword>
<proteinExistence type="predicted"/>
<dbReference type="InterPro" id="IPR036286">
    <property type="entry name" value="LexA/Signal_pep-like_sf"/>
</dbReference>
<dbReference type="InterPro" id="IPR019533">
    <property type="entry name" value="Peptidase_S26"/>
</dbReference>
<evidence type="ECO:0000313" key="2">
    <source>
        <dbReference type="EMBL" id="MEI9405153.1"/>
    </source>
</evidence>
<dbReference type="Pfam" id="PF10502">
    <property type="entry name" value="Peptidase_S26"/>
    <property type="match status" value="1"/>
</dbReference>
<dbReference type="SUPFAM" id="SSF51306">
    <property type="entry name" value="LexA/Signal peptidase"/>
    <property type="match status" value="1"/>
</dbReference>
<dbReference type="Gene3D" id="2.10.109.10">
    <property type="entry name" value="Umud Fragment, subunit A"/>
    <property type="match status" value="1"/>
</dbReference>
<reference evidence="2 3" key="1">
    <citation type="submission" date="2022-12" db="EMBL/GenBank/DDBJ databases">
        <authorList>
            <person name="Muema E."/>
        </authorList>
    </citation>
    <scope>NUCLEOTIDE SEQUENCE [LARGE SCALE GENOMIC DNA]</scope>
    <source>
        <strain evidence="3">1330</strain>
    </source>
</reference>
<gene>
    <name evidence="2" type="ORF">O7A05_23750</name>
</gene>
<evidence type="ECO:0000313" key="3">
    <source>
        <dbReference type="Proteomes" id="UP001366503"/>
    </source>
</evidence>
<organism evidence="2 3">
    <name type="scientific">Mesorhizobium argentiipisi</name>
    <dbReference type="NCBI Taxonomy" id="3015175"/>
    <lineage>
        <taxon>Bacteria</taxon>
        <taxon>Pseudomonadati</taxon>
        <taxon>Pseudomonadota</taxon>
        <taxon>Alphaproteobacteria</taxon>
        <taxon>Hyphomicrobiales</taxon>
        <taxon>Phyllobacteriaceae</taxon>
        <taxon>Mesorhizobium</taxon>
    </lineage>
</organism>
<protein>
    <submittedName>
        <fullName evidence="2">S26 family signal peptidase</fullName>
    </submittedName>
</protein>
<feature type="domain" description="Peptidase S26" evidence="1">
    <location>
        <begin position="15"/>
        <end position="165"/>
    </location>
</feature>
<comment type="caution">
    <text evidence="2">The sequence shown here is derived from an EMBL/GenBank/DDBJ whole genome shotgun (WGS) entry which is preliminary data.</text>
</comment>
<dbReference type="RefSeq" id="WP_337095361.1">
    <property type="nucleotide sequence ID" value="NZ_JAPYKO010000019.1"/>
</dbReference>
<accession>A0ABU8KJH7</accession>
<dbReference type="Proteomes" id="UP001366503">
    <property type="component" value="Unassembled WGS sequence"/>
</dbReference>
<dbReference type="EMBL" id="JAPYKO010000019">
    <property type="protein sequence ID" value="MEI9405153.1"/>
    <property type="molecule type" value="Genomic_DNA"/>
</dbReference>